<name>X1JB18_9ZZZZ</name>
<organism evidence="1">
    <name type="scientific">marine sediment metagenome</name>
    <dbReference type="NCBI Taxonomy" id="412755"/>
    <lineage>
        <taxon>unclassified sequences</taxon>
        <taxon>metagenomes</taxon>
        <taxon>ecological metagenomes</taxon>
    </lineage>
</organism>
<comment type="caution">
    <text evidence="1">The sequence shown here is derived from an EMBL/GenBank/DDBJ whole genome shotgun (WGS) entry which is preliminary data.</text>
</comment>
<dbReference type="SUPFAM" id="SSF51445">
    <property type="entry name" value="(Trans)glycosidases"/>
    <property type="match status" value="1"/>
</dbReference>
<dbReference type="PANTHER" id="PTHR10357">
    <property type="entry name" value="ALPHA-AMYLASE FAMILY MEMBER"/>
    <property type="match status" value="1"/>
</dbReference>
<dbReference type="Gene3D" id="3.20.20.80">
    <property type="entry name" value="Glycosidases"/>
    <property type="match status" value="1"/>
</dbReference>
<dbReference type="AlphaFoldDB" id="X1JB18"/>
<dbReference type="SUPFAM" id="SSF51011">
    <property type="entry name" value="Glycosyl hydrolase domain"/>
    <property type="match status" value="1"/>
</dbReference>
<evidence type="ECO:0000313" key="1">
    <source>
        <dbReference type="EMBL" id="GAH91167.1"/>
    </source>
</evidence>
<evidence type="ECO:0008006" key="2">
    <source>
        <dbReference type="Google" id="ProtNLM"/>
    </source>
</evidence>
<proteinExistence type="predicted"/>
<dbReference type="EMBL" id="BARV01002355">
    <property type="protein sequence ID" value="GAH91167.1"/>
    <property type="molecule type" value="Genomic_DNA"/>
</dbReference>
<reference evidence="1" key="1">
    <citation type="journal article" date="2014" name="Front. Microbiol.">
        <title>High frequency of phylogenetically diverse reductive dehalogenase-homologous genes in deep subseafloor sedimentary metagenomes.</title>
        <authorList>
            <person name="Kawai M."/>
            <person name="Futagami T."/>
            <person name="Toyoda A."/>
            <person name="Takaki Y."/>
            <person name="Nishi S."/>
            <person name="Hori S."/>
            <person name="Arai W."/>
            <person name="Tsubouchi T."/>
            <person name="Morono Y."/>
            <person name="Uchiyama I."/>
            <person name="Ito T."/>
            <person name="Fujiyama A."/>
            <person name="Inagaki F."/>
            <person name="Takami H."/>
        </authorList>
    </citation>
    <scope>NUCLEOTIDE SEQUENCE</scope>
    <source>
        <strain evidence="1">Expedition CK06-06</strain>
    </source>
</reference>
<dbReference type="InterPro" id="IPR017853">
    <property type="entry name" value="GH"/>
</dbReference>
<accession>X1JB18</accession>
<protein>
    <recommendedName>
        <fullName evidence="2">Glycosyl hydrolase family 13 catalytic domain-containing protein</fullName>
    </recommendedName>
</protein>
<sequence length="224" mass="25611">PDILLLGSDVRFLDGNGFDGSTNRNFLDILMKYFVKNTLTTSDFDNLLQKMFFFNPPQVNCMNLISLSDYDKRILAEAEPSIIKNLYAFIFTCVGSPTILYGDEIGLSDYASLNQGSFIWNIDNQNRDLLKEIKQLIEIRNTNPQILSNVFFSLYVNDITKVYAYDRGGLIVVLNSGDKQSFVELPAWNGLYLDLINGEKVTAYTQKLRLSISPKSYRILRREI</sequence>
<dbReference type="Gene3D" id="2.60.40.1180">
    <property type="entry name" value="Golgi alpha-mannosidase II"/>
    <property type="match status" value="1"/>
</dbReference>
<dbReference type="InterPro" id="IPR013780">
    <property type="entry name" value="Glyco_hydro_b"/>
</dbReference>
<gene>
    <name evidence="1" type="ORF">S06H3_06148</name>
</gene>
<feature type="non-terminal residue" evidence="1">
    <location>
        <position position="1"/>
    </location>
</feature>